<name>A0ABN0Z7R8_9BACI</name>
<dbReference type="Gene3D" id="2.30.29.30">
    <property type="entry name" value="Pleckstrin-homology domain (PH domain)/Phosphotyrosine-binding domain (PTB)"/>
    <property type="match status" value="1"/>
</dbReference>
<protein>
    <recommendedName>
        <fullName evidence="1">GRAM domain-containing protein</fullName>
    </recommendedName>
</protein>
<dbReference type="InterPro" id="IPR004182">
    <property type="entry name" value="GRAM"/>
</dbReference>
<accession>A0ABN0Z7R8</accession>
<dbReference type="Proteomes" id="UP001501459">
    <property type="component" value="Unassembled WGS sequence"/>
</dbReference>
<dbReference type="Pfam" id="PF02893">
    <property type="entry name" value="GRAM"/>
    <property type="match status" value="1"/>
</dbReference>
<sequence length="101" mass="11379">MELKSNEHIQYNIGANLKRGIESVGGKLKVTNDRLYFKPHAINIQKKELELSMGSILEVRKAKSLGLISNALIIAADNGNEYKFVLGKRDEIMDYIKTCLN</sequence>
<comment type="caution">
    <text evidence="2">The sequence shown here is derived from an EMBL/GenBank/DDBJ whole genome shotgun (WGS) entry which is preliminary data.</text>
</comment>
<organism evidence="2 3">
    <name type="scientific">Lentibacillus halophilus</name>
    <dbReference type="NCBI Taxonomy" id="295065"/>
    <lineage>
        <taxon>Bacteria</taxon>
        <taxon>Bacillati</taxon>
        <taxon>Bacillota</taxon>
        <taxon>Bacilli</taxon>
        <taxon>Bacillales</taxon>
        <taxon>Bacillaceae</taxon>
        <taxon>Lentibacillus</taxon>
    </lineage>
</organism>
<gene>
    <name evidence="2" type="ORF">GCM10008983_13360</name>
</gene>
<evidence type="ECO:0000313" key="3">
    <source>
        <dbReference type="Proteomes" id="UP001501459"/>
    </source>
</evidence>
<evidence type="ECO:0000259" key="1">
    <source>
        <dbReference type="Pfam" id="PF02893"/>
    </source>
</evidence>
<feature type="domain" description="GRAM" evidence="1">
    <location>
        <begin position="3"/>
        <end position="98"/>
    </location>
</feature>
<dbReference type="RefSeq" id="WP_343751959.1">
    <property type="nucleotide sequence ID" value="NZ_BAAADM010000032.1"/>
</dbReference>
<reference evidence="2 3" key="1">
    <citation type="journal article" date="2019" name="Int. J. Syst. Evol. Microbiol.">
        <title>The Global Catalogue of Microorganisms (GCM) 10K type strain sequencing project: providing services to taxonomists for standard genome sequencing and annotation.</title>
        <authorList>
            <consortium name="The Broad Institute Genomics Platform"/>
            <consortium name="The Broad Institute Genome Sequencing Center for Infectious Disease"/>
            <person name="Wu L."/>
            <person name="Ma J."/>
        </authorList>
    </citation>
    <scope>NUCLEOTIDE SEQUENCE [LARGE SCALE GENOMIC DNA]</scope>
    <source>
        <strain evidence="2 3">JCM 12149</strain>
    </source>
</reference>
<dbReference type="EMBL" id="BAAADM010000032">
    <property type="protein sequence ID" value="GAA0437754.1"/>
    <property type="molecule type" value="Genomic_DNA"/>
</dbReference>
<evidence type="ECO:0000313" key="2">
    <source>
        <dbReference type="EMBL" id="GAA0437754.1"/>
    </source>
</evidence>
<keyword evidence="3" id="KW-1185">Reference proteome</keyword>
<proteinExistence type="predicted"/>
<dbReference type="InterPro" id="IPR011993">
    <property type="entry name" value="PH-like_dom_sf"/>
</dbReference>